<dbReference type="Gene3D" id="3.40.630.30">
    <property type="match status" value="1"/>
</dbReference>
<dbReference type="RefSeq" id="WP_188774912.1">
    <property type="nucleotide sequence ID" value="NZ_BMMB01000003.1"/>
</dbReference>
<evidence type="ECO:0000313" key="5">
    <source>
        <dbReference type="Proteomes" id="UP001185028"/>
    </source>
</evidence>
<comment type="caution">
    <text evidence="4">The sequence shown here is derived from an EMBL/GenBank/DDBJ whole genome shotgun (WGS) entry which is preliminary data.</text>
</comment>
<dbReference type="PROSITE" id="PS51186">
    <property type="entry name" value="GNAT"/>
    <property type="match status" value="1"/>
</dbReference>
<protein>
    <submittedName>
        <fullName evidence="4">GNAT superfamily N-acetyltransferase</fullName>
    </submittedName>
</protein>
<reference evidence="4 5" key="1">
    <citation type="submission" date="2023-07" db="EMBL/GenBank/DDBJ databases">
        <title>Genomic Encyclopedia of Type Strains, Phase IV (KMG-IV): sequencing the most valuable type-strain genomes for metagenomic binning, comparative biology and taxonomic classification.</title>
        <authorList>
            <person name="Goeker M."/>
        </authorList>
    </citation>
    <scope>NUCLEOTIDE SEQUENCE [LARGE SCALE GENOMIC DNA]</scope>
    <source>
        <strain evidence="4 5">DSM 22170</strain>
    </source>
</reference>
<dbReference type="CDD" id="cd04301">
    <property type="entry name" value="NAT_SF"/>
    <property type="match status" value="1"/>
</dbReference>
<dbReference type="EMBL" id="JAVDQH010000001">
    <property type="protein sequence ID" value="MDR6242455.1"/>
    <property type="molecule type" value="Genomic_DNA"/>
</dbReference>
<evidence type="ECO:0000259" key="3">
    <source>
        <dbReference type="PROSITE" id="PS51186"/>
    </source>
</evidence>
<dbReference type="Pfam" id="PF00583">
    <property type="entry name" value="Acetyltransf_1"/>
    <property type="match status" value="1"/>
</dbReference>
<dbReference type="Proteomes" id="UP001185028">
    <property type="component" value="Unassembled WGS sequence"/>
</dbReference>
<evidence type="ECO:0000256" key="1">
    <source>
        <dbReference type="ARBA" id="ARBA00022679"/>
    </source>
</evidence>
<evidence type="ECO:0000256" key="2">
    <source>
        <dbReference type="ARBA" id="ARBA00023315"/>
    </source>
</evidence>
<accession>A0ABU1IT72</accession>
<dbReference type="PANTHER" id="PTHR43800">
    <property type="entry name" value="PEPTIDYL-LYSINE N-ACETYLTRANSFERASE YJAB"/>
    <property type="match status" value="1"/>
</dbReference>
<organism evidence="4 5">
    <name type="scientific">Paenibacillus hunanensis</name>
    <dbReference type="NCBI Taxonomy" id="539262"/>
    <lineage>
        <taxon>Bacteria</taxon>
        <taxon>Bacillati</taxon>
        <taxon>Bacillota</taxon>
        <taxon>Bacilli</taxon>
        <taxon>Bacillales</taxon>
        <taxon>Paenibacillaceae</taxon>
        <taxon>Paenibacillus</taxon>
    </lineage>
</organism>
<dbReference type="InterPro" id="IPR000182">
    <property type="entry name" value="GNAT_dom"/>
</dbReference>
<dbReference type="InterPro" id="IPR016181">
    <property type="entry name" value="Acyl_CoA_acyltransferase"/>
</dbReference>
<keyword evidence="2" id="KW-0012">Acyltransferase</keyword>
<keyword evidence="1" id="KW-0808">Transferase</keyword>
<evidence type="ECO:0000313" key="4">
    <source>
        <dbReference type="EMBL" id="MDR6242455.1"/>
    </source>
</evidence>
<sequence length="184" mass="20944">MMIRAAKLSDAADIAAVHVQSWQTTYSGLLDEAYLQQLSIVQREQAWVERLREAKTEHDVIVLENEQRRIVGFISGGRNRESSFPAAQYDGEVYALYLLAHVQGQGWGRRLLDQMLQYLYQSGYISAVVWVLNGNPALQFYKHTGAIPVQEKTIRIGGKVCRETALVWESLHDVLVERGVIERQ</sequence>
<gene>
    <name evidence="4" type="ORF">JOC58_000339</name>
</gene>
<dbReference type="SUPFAM" id="SSF55729">
    <property type="entry name" value="Acyl-CoA N-acyltransferases (Nat)"/>
    <property type="match status" value="1"/>
</dbReference>
<keyword evidence="5" id="KW-1185">Reference proteome</keyword>
<dbReference type="PANTHER" id="PTHR43800:SF1">
    <property type="entry name" value="PEPTIDYL-LYSINE N-ACETYLTRANSFERASE YJAB"/>
    <property type="match status" value="1"/>
</dbReference>
<name>A0ABU1IT72_9BACL</name>
<proteinExistence type="predicted"/>
<feature type="domain" description="N-acetyltransferase" evidence="3">
    <location>
        <begin position="1"/>
        <end position="173"/>
    </location>
</feature>